<dbReference type="VEuPathDB" id="FungiDB:Bcin04g02920"/>
<gene>
    <name evidence="2" type="ORF">BCIN_04g02920</name>
</gene>
<reference evidence="2 3" key="3">
    <citation type="journal article" date="2017" name="Mol. Plant Pathol.">
        <title>A gapless genome sequence of the fungus Botrytis cinerea.</title>
        <authorList>
            <person name="Van Kan J.A."/>
            <person name="Stassen J.H."/>
            <person name="Mosbach A."/>
            <person name="Van Der Lee T.A."/>
            <person name="Faino L."/>
            <person name="Farmer A.D."/>
            <person name="Papasotiriou D.G."/>
            <person name="Zhou S."/>
            <person name="Seidl M.F."/>
            <person name="Cottam E."/>
            <person name="Edel D."/>
            <person name="Hahn M."/>
            <person name="Schwartz D.C."/>
            <person name="Dietrich R.A."/>
            <person name="Widdison S."/>
            <person name="Scalliet G."/>
        </authorList>
    </citation>
    <scope>NUCLEOTIDE SEQUENCE [LARGE SCALE GENOMIC DNA]</scope>
    <source>
        <strain evidence="2 3">B05.10</strain>
    </source>
</reference>
<feature type="compositionally biased region" description="Acidic residues" evidence="1">
    <location>
        <begin position="306"/>
        <end position="315"/>
    </location>
</feature>
<feature type="region of interest" description="Disordered" evidence="1">
    <location>
        <begin position="302"/>
        <end position="323"/>
    </location>
</feature>
<evidence type="ECO:0000256" key="1">
    <source>
        <dbReference type="SAM" id="MobiDB-lite"/>
    </source>
</evidence>
<accession>A0A384JER7</accession>
<evidence type="ECO:0000313" key="3">
    <source>
        <dbReference type="Proteomes" id="UP000001798"/>
    </source>
</evidence>
<dbReference type="AlphaFoldDB" id="A0A384JER7"/>
<dbReference type="EMBL" id="CP009808">
    <property type="protein sequence ID" value="ATZ49105.1"/>
    <property type="molecule type" value="Genomic_DNA"/>
</dbReference>
<dbReference type="OrthoDB" id="3513340at2759"/>
<protein>
    <submittedName>
        <fullName evidence="2">Uncharacterized protein</fullName>
    </submittedName>
</protein>
<dbReference type="RefSeq" id="XP_001557216.1">
    <property type="nucleotide sequence ID" value="XM_001557166.2"/>
</dbReference>
<evidence type="ECO:0000313" key="2">
    <source>
        <dbReference type="EMBL" id="ATZ49105.1"/>
    </source>
</evidence>
<dbReference type="KEGG" id="bfu:BCIN_04g02920"/>
<sequence length="323" mass="36897">MARTAAGRAVFTSAMKLQIDELEDVISRLIATRDLDIPTIQEKSETIQAEIEERQEEKENTMSRIVAALRILPGHNFRRLFISILRDNPVNQQLLVARWEEQFGNLDTEFEGDPFLSDPYALFAYMNEKSTITLRLIVSFMAGMDSSLREGIKNALLTTLEDGTLEINIFDPFEREQSPEIELAPRSPRTHRMFLPEPSVVDDEQSLRDTSSDWDDVEETAFVRESSNDSYVSDTTPLRDTSSDWDVEEKIFVREASEDSYVSDTTPLRDTSSDWDIEETVFVRDASEDLYGSDITISREDASLDVVEDSEFDDEPPMRSTSM</sequence>
<name>A0A384JER7_BOTFB</name>
<keyword evidence="3" id="KW-1185">Reference proteome</keyword>
<reference evidence="2 3" key="1">
    <citation type="journal article" date="2011" name="PLoS Genet.">
        <title>Genomic analysis of the necrotrophic fungal pathogens Sclerotinia sclerotiorum and Botrytis cinerea.</title>
        <authorList>
            <person name="Amselem J."/>
            <person name="Cuomo C.A."/>
            <person name="van Kan J.A."/>
            <person name="Viaud M."/>
            <person name="Benito E.P."/>
            <person name="Couloux A."/>
            <person name="Coutinho P.M."/>
            <person name="de Vries R.P."/>
            <person name="Dyer P.S."/>
            <person name="Fillinger S."/>
            <person name="Fournier E."/>
            <person name="Gout L."/>
            <person name="Hahn M."/>
            <person name="Kohn L."/>
            <person name="Lapalu N."/>
            <person name="Plummer K.M."/>
            <person name="Pradier J.M."/>
            <person name="Quevillon E."/>
            <person name="Sharon A."/>
            <person name="Simon A."/>
            <person name="ten Have A."/>
            <person name="Tudzynski B."/>
            <person name="Tudzynski P."/>
            <person name="Wincker P."/>
            <person name="Andrew M."/>
            <person name="Anthouard V."/>
            <person name="Beever R.E."/>
            <person name="Beffa R."/>
            <person name="Benoit I."/>
            <person name="Bouzid O."/>
            <person name="Brault B."/>
            <person name="Chen Z."/>
            <person name="Choquer M."/>
            <person name="Collemare J."/>
            <person name="Cotton P."/>
            <person name="Danchin E.G."/>
            <person name="Da Silva C."/>
            <person name="Gautier A."/>
            <person name="Giraud C."/>
            <person name="Giraud T."/>
            <person name="Gonzalez C."/>
            <person name="Grossetete S."/>
            <person name="Guldener U."/>
            <person name="Henrissat B."/>
            <person name="Howlett B.J."/>
            <person name="Kodira C."/>
            <person name="Kretschmer M."/>
            <person name="Lappartient A."/>
            <person name="Leroch M."/>
            <person name="Levis C."/>
            <person name="Mauceli E."/>
            <person name="Neuveglise C."/>
            <person name="Oeser B."/>
            <person name="Pearson M."/>
            <person name="Poulain J."/>
            <person name="Poussereau N."/>
            <person name="Quesneville H."/>
            <person name="Rascle C."/>
            <person name="Schumacher J."/>
            <person name="Segurens B."/>
            <person name="Sexton A."/>
            <person name="Silva E."/>
            <person name="Sirven C."/>
            <person name="Soanes D.M."/>
            <person name="Talbot N.J."/>
            <person name="Templeton M."/>
            <person name="Yandava C."/>
            <person name="Yarden O."/>
            <person name="Zeng Q."/>
            <person name="Rollins J.A."/>
            <person name="Lebrun M.H."/>
            <person name="Dickman M."/>
        </authorList>
    </citation>
    <scope>NUCLEOTIDE SEQUENCE [LARGE SCALE GENOMIC DNA]</scope>
    <source>
        <strain evidence="2 3">B05.10</strain>
    </source>
</reference>
<reference evidence="2 3" key="2">
    <citation type="journal article" date="2012" name="Eukaryot. Cell">
        <title>Genome update of Botrytis cinerea strains B05.10 and T4.</title>
        <authorList>
            <person name="Staats M."/>
            <person name="van Kan J.A."/>
        </authorList>
    </citation>
    <scope>NUCLEOTIDE SEQUENCE [LARGE SCALE GENOMIC DNA]</scope>
    <source>
        <strain evidence="2 3">B05.10</strain>
    </source>
</reference>
<dbReference type="Proteomes" id="UP000001798">
    <property type="component" value="Chromosome 4"/>
</dbReference>
<organism evidence="2 3">
    <name type="scientific">Botryotinia fuckeliana (strain B05.10)</name>
    <name type="common">Noble rot fungus</name>
    <name type="synonym">Botrytis cinerea</name>
    <dbReference type="NCBI Taxonomy" id="332648"/>
    <lineage>
        <taxon>Eukaryota</taxon>
        <taxon>Fungi</taxon>
        <taxon>Dikarya</taxon>
        <taxon>Ascomycota</taxon>
        <taxon>Pezizomycotina</taxon>
        <taxon>Leotiomycetes</taxon>
        <taxon>Helotiales</taxon>
        <taxon>Sclerotiniaceae</taxon>
        <taxon>Botrytis</taxon>
    </lineage>
</organism>
<dbReference type="GeneID" id="5437848"/>
<proteinExistence type="predicted"/>